<feature type="domain" description="GST N-terminal" evidence="1">
    <location>
        <begin position="1"/>
        <end position="77"/>
    </location>
</feature>
<dbReference type="GO" id="GO:0016740">
    <property type="term" value="F:transferase activity"/>
    <property type="evidence" value="ECO:0007669"/>
    <property type="project" value="UniProtKB-KW"/>
</dbReference>
<dbReference type="CDD" id="cd00570">
    <property type="entry name" value="GST_N_family"/>
    <property type="match status" value="1"/>
</dbReference>
<dbReference type="InterPro" id="IPR004045">
    <property type="entry name" value="Glutathione_S-Trfase_N"/>
</dbReference>
<sequence>MKLIGSAVSPYVRRIRLLLDEQNYEFVDLNIYAPEGREVLVSYSPAMKVPVLVDGQQTVYDSAVIHRYLAEKLKKKPLSWDQENLLSLINAVNDSFIILLMASRSNLDTESDVLLLNLQKERIAQTMPLLEQAVVEGLFSVWNYPAICLFCFLDWVCFRELIDLETYPGLSAFCAAKRADESVAVSGPERG</sequence>
<keyword evidence="3" id="KW-1185">Reference proteome</keyword>
<evidence type="ECO:0000313" key="2">
    <source>
        <dbReference type="EMBL" id="RRC99887.1"/>
    </source>
</evidence>
<evidence type="ECO:0000259" key="1">
    <source>
        <dbReference type="PROSITE" id="PS50404"/>
    </source>
</evidence>
<comment type="caution">
    <text evidence="2">The sequence shown here is derived from an EMBL/GenBank/DDBJ whole genome shotgun (WGS) entry which is preliminary data.</text>
</comment>
<name>A0A3P1SRW2_9GAMM</name>
<accession>A0A3P1SRW2</accession>
<reference evidence="2 3" key="1">
    <citation type="submission" date="2018-11" db="EMBL/GenBank/DDBJ databases">
        <title>The draft genome sequence of Amphritea balenae JAMM 1525T.</title>
        <authorList>
            <person name="Fang Z."/>
            <person name="Zhang Y."/>
            <person name="Han X."/>
        </authorList>
    </citation>
    <scope>NUCLEOTIDE SEQUENCE [LARGE SCALE GENOMIC DNA]</scope>
    <source>
        <strain evidence="2 3">JAMM 1525</strain>
    </source>
</reference>
<dbReference type="Gene3D" id="3.40.30.10">
    <property type="entry name" value="Glutaredoxin"/>
    <property type="match status" value="1"/>
</dbReference>
<dbReference type="RefSeq" id="WP_124925357.1">
    <property type="nucleotide sequence ID" value="NZ_BMOH01000005.1"/>
</dbReference>
<gene>
    <name evidence="2" type="ORF">EHS89_06590</name>
</gene>
<proteinExistence type="predicted"/>
<protein>
    <submittedName>
        <fullName evidence="2">Glutathione S-transferase family protein</fullName>
    </submittedName>
</protein>
<dbReference type="Pfam" id="PF13417">
    <property type="entry name" value="GST_N_3"/>
    <property type="match status" value="1"/>
</dbReference>
<keyword evidence="2" id="KW-0808">Transferase</keyword>
<dbReference type="Proteomes" id="UP000267535">
    <property type="component" value="Unassembled WGS sequence"/>
</dbReference>
<organism evidence="2 3">
    <name type="scientific">Amphritea balenae</name>
    <dbReference type="NCBI Taxonomy" id="452629"/>
    <lineage>
        <taxon>Bacteria</taxon>
        <taxon>Pseudomonadati</taxon>
        <taxon>Pseudomonadota</taxon>
        <taxon>Gammaproteobacteria</taxon>
        <taxon>Oceanospirillales</taxon>
        <taxon>Oceanospirillaceae</taxon>
        <taxon>Amphritea</taxon>
    </lineage>
</organism>
<dbReference type="SUPFAM" id="SSF52833">
    <property type="entry name" value="Thioredoxin-like"/>
    <property type="match status" value="1"/>
</dbReference>
<dbReference type="OrthoDB" id="8634103at2"/>
<dbReference type="PROSITE" id="PS50404">
    <property type="entry name" value="GST_NTER"/>
    <property type="match status" value="1"/>
</dbReference>
<dbReference type="Gene3D" id="1.20.1050.10">
    <property type="match status" value="1"/>
</dbReference>
<evidence type="ECO:0000313" key="3">
    <source>
        <dbReference type="Proteomes" id="UP000267535"/>
    </source>
</evidence>
<dbReference type="AlphaFoldDB" id="A0A3P1SRW2"/>
<dbReference type="InterPro" id="IPR036249">
    <property type="entry name" value="Thioredoxin-like_sf"/>
</dbReference>
<dbReference type="EMBL" id="RQXV01000003">
    <property type="protein sequence ID" value="RRC99887.1"/>
    <property type="molecule type" value="Genomic_DNA"/>
</dbReference>